<accession>A0A1G9THS2</accession>
<dbReference type="Proteomes" id="UP000199682">
    <property type="component" value="Unassembled WGS sequence"/>
</dbReference>
<dbReference type="PROSITE" id="PS00455">
    <property type="entry name" value="AMP_BINDING"/>
    <property type="match status" value="1"/>
</dbReference>
<dbReference type="GO" id="GO:0016020">
    <property type="term" value="C:membrane"/>
    <property type="evidence" value="ECO:0007669"/>
    <property type="project" value="TreeGrafter"/>
</dbReference>
<dbReference type="CDD" id="cd05907">
    <property type="entry name" value="VL_LC_FACS_like"/>
    <property type="match status" value="1"/>
</dbReference>
<dbReference type="InterPro" id="IPR000873">
    <property type="entry name" value="AMP-dep_synth/lig_dom"/>
</dbReference>
<evidence type="ECO:0000256" key="2">
    <source>
        <dbReference type="ARBA" id="ARBA00022840"/>
    </source>
</evidence>
<gene>
    <name evidence="5" type="ORF">SAMN04488074_12223</name>
</gene>
<dbReference type="Gene3D" id="3.30.300.30">
    <property type="match status" value="1"/>
</dbReference>
<evidence type="ECO:0000259" key="4">
    <source>
        <dbReference type="Pfam" id="PF00501"/>
    </source>
</evidence>
<dbReference type="AlphaFoldDB" id="A0A1G9THS2"/>
<name>A0A1G9THS2_9PSEU</name>
<protein>
    <submittedName>
        <fullName evidence="5">Long-chain acyl-CoA synthetase</fullName>
    </submittedName>
</protein>
<proteinExistence type="predicted"/>
<dbReference type="SUPFAM" id="SSF56801">
    <property type="entry name" value="Acetyl-CoA synthetase-like"/>
    <property type="match status" value="1"/>
</dbReference>
<evidence type="ECO:0000313" key="5">
    <source>
        <dbReference type="EMBL" id="SDM47210.1"/>
    </source>
</evidence>
<dbReference type="PANTHER" id="PTHR43272:SF33">
    <property type="entry name" value="AMP-BINDING DOMAIN-CONTAINING PROTEIN-RELATED"/>
    <property type="match status" value="1"/>
</dbReference>
<dbReference type="GO" id="GO:0004467">
    <property type="term" value="F:long-chain fatty acid-CoA ligase activity"/>
    <property type="evidence" value="ECO:0007669"/>
    <property type="project" value="UniProtKB-EC"/>
</dbReference>
<dbReference type="Pfam" id="PF23562">
    <property type="entry name" value="AMP-binding_C_3"/>
    <property type="match status" value="1"/>
</dbReference>
<evidence type="ECO:0000256" key="1">
    <source>
        <dbReference type="ARBA" id="ARBA00022741"/>
    </source>
</evidence>
<feature type="domain" description="AMP-dependent synthetase/ligase" evidence="4">
    <location>
        <begin position="10"/>
        <end position="378"/>
    </location>
</feature>
<sequence>MALSIPGLLRDRVARTPDAEAMRYRDNGGWVSLTWSELQERVAAVAFGLAGKGLRKGDRVALMGRTSIEWIVTDLAVLAAGGATTTIYPNSTAAEVAHVIGDSGSRIVVVETDEHAAMVPDGVEVLRFGAVPRGSGDYEALIGGLAPDDLATLIYTSGTTGTPKGVELTHENWLTTAEAIASLGILQPTDLHFLWLPLSHAFGKVLTMAMIAAGVPTAVDGGVERIVDNLGELRPSIVAAAPRIFEKIHGRIVAGAREKGGITEKIFRWSDRDHGPATRWLADRLVYRKLRDRVGGRIRYFVSGSAPLAPEIAEFFERAGITILEGYGLTESSAATFFNRPGMIAIGTVGPPIPGMEVKIAGDGEVLLRGPGVMRGYHNRPDATAESLAGGWLHTGDIGELDDAGRLKITDRKKELIKTSGGKYVAPTRIESMINAASPYISNVIVHGDRRKYCVALVTLDPDTAGGLTDAESEVEAAIKTVNAQLARHETIKRFAVLEHDFSVEEGLLTASLKPRRREIERRYADVLDSLY</sequence>
<organism evidence="5 6">
    <name type="scientific">Lentzea albidocapillata subsp. violacea</name>
    <dbReference type="NCBI Taxonomy" id="128104"/>
    <lineage>
        <taxon>Bacteria</taxon>
        <taxon>Bacillati</taxon>
        <taxon>Actinomycetota</taxon>
        <taxon>Actinomycetes</taxon>
        <taxon>Pseudonocardiales</taxon>
        <taxon>Pseudonocardiaceae</taxon>
        <taxon>Lentzea</taxon>
    </lineage>
</organism>
<dbReference type="RefSeq" id="WP_090012586.1">
    <property type="nucleotide sequence ID" value="NZ_FNET01000022.1"/>
</dbReference>
<dbReference type="InterPro" id="IPR042099">
    <property type="entry name" value="ANL_N_sf"/>
</dbReference>
<dbReference type="Pfam" id="PF00501">
    <property type="entry name" value="AMP-binding"/>
    <property type="match status" value="1"/>
</dbReference>
<dbReference type="GO" id="GO:0005524">
    <property type="term" value="F:ATP binding"/>
    <property type="evidence" value="ECO:0007669"/>
    <property type="project" value="UniProtKB-KW"/>
</dbReference>
<dbReference type="InterPro" id="IPR045851">
    <property type="entry name" value="AMP-bd_C_sf"/>
</dbReference>
<dbReference type="PANTHER" id="PTHR43272">
    <property type="entry name" value="LONG-CHAIN-FATTY-ACID--COA LIGASE"/>
    <property type="match status" value="1"/>
</dbReference>
<comment type="catalytic activity">
    <reaction evidence="3">
        <text>a long-chain fatty acid + ATP + CoA = a long-chain fatty acyl-CoA + AMP + diphosphate</text>
        <dbReference type="Rhea" id="RHEA:15421"/>
        <dbReference type="ChEBI" id="CHEBI:30616"/>
        <dbReference type="ChEBI" id="CHEBI:33019"/>
        <dbReference type="ChEBI" id="CHEBI:57287"/>
        <dbReference type="ChEBI" id="CHEBI:57560"/>
        <dbReference type="ChEBI" id="CHEBI:83139"/>
        <dbReference type="ChEBI" id="CHEBI:456215"/>
        <dbReference type="EC" id="6.2.1.3"/>
    </reaction>
    <physiologicalReaction direction="left-to-right" evidence="3">
        <dbReference type="Rhea" id="RHEA:15422"/>
    </physiologicalReaction>
</comment>
<keyword evidence="1" id="KW-0547">Nucleotide-binding</keyword>
<reference evidence="6" key="1">
    <citation type="submission" date="2016-10" db="EMBL/GenBank/DDBJ databases">
        <authorList>
            <person name="Varghese N."/>
            <person name="Submissions S."/>
        </authorList>
    </citation>
    <scope>NUCLEOTIDE SEQUENCE [LARGE SCALE GENOMIC DNA]</scope>
    <source>
        <strain evidence="6">DSM 44796</strain>
    </source>
</reference>
<dbReference type="Gene3D" id="3.40.50.12780">
    <property type="entry name" value="N-terminal domain of ligase-like"/>
    <property type="match status" value="1"/>
</dbReference>
<evidence type="ECO:0000313" key="6">
    <source>
        <dbReference type="Proteomes" id="UP000199682"/>
    </source>
</evidence>
<dbReference type="InterPro" id="IPR020845">
    <property type="entry name" value="AMP-binding_CS"/>
</dbReference>
<dbReference type="EMBL" id="FNET01000022">
    <property type="protein sequence ID" value="SDM47210.1"/>
    <property type="molecule type" value="Genomic_DNA"/>
</dbReference>
<evidence type="ECO:0000256" key="3">
    <source>
        <dbReference type="ARBA" id="ARBA00024484"/>
    </source>
</evidence>
<keyword evidence="2" id="KW-0067">ATP-binding</keyword>